<gene>
    <name evidence="1" type="ORF">NYR52_08700</name>
</gene>
<dbReference type="EMBL" id="CP103866">
    <property type="protein sequence ID" value="UWE02278.1"/>
    <property type="molecule type" value="Genomic_DNA"/>
</dbReference>
<protein>
    <recommendedName>
        <fullName evidence="3">Fur-regulated basic protein A</fullName>
    </recommendedName>
</protein>
<sequence length="61" mass="7764">MNQIQKLPVEERRRLNRLYRKGSITRKQFMQLMKNGLFDHERLEMKRKYLEFIKLHRDEWS</sequence>
<organism evidence="1 2">
    <name type="scientific">Laceyella sacchari</name>
    <name type="common">Thermoactinomyces thalpophilus</name>
    <dbReference type="NCBI Taxonomy" id="37482"/>
    <lineage>
        <taxon>Bacteria</taxon>
        <taxon>Bacillati</taxon>
        <taxon>Bacillota</taxon>
        <taxon>Bacilli</taxon>
        <taxon>Bacillales</taxon>
        <taxon>Thermoactinomycetaceae</taxon>
        <taxon>Laceyella</taxon>
    </lineage>
</organism>
<name>A0ABY5TXX1_LACSH</name>
<evidence type="ECO:0000313" key="1">
    <source>
        <dbReference type="EMBL" id="UWE02278.1"/>
    </source>
</evidence>
<accession>A0ABY5TXX1</accession>
<evidence type="ECO:0000313" key="2">
    <source>
        <dbReference type="Proteomes" id="UP001058650"/>
    </source>
</evidence>
<dbReference type="Proteomes" id="UP001058650">
    <property type="component" value="Chromosome"/>
</dbReference>
<proteinExistence type="predicted"/>
<keyword evidence="2" id="KW-1185">Reference proteome</keyword>
<reference evidence="1" key="1">
    <citation type="submission" date="2022-08" db="EMBL/GenBank/DDBJ databases">
        <title>The complete genome sequence of the thermophilic bacterium Laceyella sacchari FBKL4.010 reveals the basis for tetramethylpyrazine biosynthesis in Moutai-flavor Daqu.</title>
        <authorList>
            <person name="Li D."/>
            <person name="Huang W."/>
            <person name="Wang C."/>
            <person name="Qiu S."/>
        </authorList>
    </citation>
    <scope>NUCLEOTIDE SEQUENCE</scope>
    <source>
        <strain evidence="1">FBKL4.014</strain>
    </source>
</reference>
<evidence type="ECO:0008006" key="3">
    <source>
        <dbReference type="Google" id="ProtNLM"/>
    </source>
</evidence>
<dbReference type="RefSeq" id="WP_022738218.1">
    <property type="nucleotide sequence ID" value="NZ_CP103866.1"/>
</dbReference>